<dbReference type="InterPro" id="IPR012337">
    <property type="entry name" value="RNaseH-like_sf"/>
</dbReference>
<dbReference type="SUPFAM" id="SSF53098">
    <property type="entry name" value="Ribonuclease H-like"/>
    <property type="match status" value="1"/>
</dbReference>
<comment type="caution">
    <text evidence="1">The sequence shown here is derived from an EMBL/GenBank/DDBJ whole genome shotgun (WGS) entry which is preliminary data.</text>
</comment>
<accession>A0A841T2Y5</accession>
<dbReference type="RefSeq" id="WP_185177250.1">
    <property type="nucleotide sequence ID" value="NZ_CBCSEP010000012.1"/>
</dbReference>
<name>A0A841T2Y5_9BACL</name>
<proteinExistence type="predicted"/>
<sequence>MVRYVGIDPSTKTGFVALDEAGNVLRAKELTGVGNKDPKRMASLIGEVMQFVQPDDVICIEGFGFASQQAIQLGGIGWGIRIALWRRGLKYTEVAPDQVKKFVGVSSWTGEKGSKRRLSDKEKKAVVMAAVRERFAFFHPNHNVNDAYIMAQIARGLTPDIEMQITREQLEVLQAIRSPTEKKPKRKKVKQG</sequence>
<dbReference type="InterPro" id="IPR036397">
    <property type="entry name" value="RNaseH_sf"/>
</dbReference>
<organism evidence="1 2">
    <name type="scientific">Cohnella lubricantis</name>
    <dbReference type="NCBI Taxonomy" id="2163172"/>
    <lineage>
        <taxon>Bacteria</taxon>
        <taxon>Bacillati</taxon>
        <taxon>Bacillota</taxon>
        <taxon>Bacilli</taxon>
        <taxon>Bacillales</taxon>
        <taxon>Paenibacillaceae</taxon>
        <taxon>Cohnella</taxon>
    </lineage>
</organism>
<dbReference type="Proteomes" id="UP000574133">
    <property type="component" value="Unassembled WGS sequence"/>
</dbReference>
<evidence type="ECO:0000313" key="2">
    <source>
        <dbReference type="Proteomes" id="UP000574133"/>
    </source>
</evidence>
<dbReference type="Gene3D" id="3.30.420.10">
    <property type="entry name" value="Ribonuclease H-like superfamily/Ribonuclease H"/>
    <property type="match status" value="1"/>
</dbReference>
<evidence type="ECO:0000313" key="1">
    <source>
        <dbReference type="EMBL" id="MBB6675943.1"/>
    </source>
</evidence>
<reference evidence="1 2" key="1">
    <citation type="submission" date="2020-08" db="EMBL/GenBank/DDBJ databases">
        <title>Cohnella phylogeny.</title>
        <authorList>
            <person name="Dunlap C."/>
        </authorList>
    </citation>
    <scope>NUCLEOTIDE SEQUENCE [LARGE SCALE GENOMIC DNA]</scope>
    <source>
        <strain evidence="1 2">DSM 103658</strain>
    </source>
</reference>
<keyword evidence="2" id="KW-1185">Reference proteome</keyword>
<dbReference type="GO" id="GO:0003676">
    <property type="term" value="F:nucleic acid binding"/>
    <property type="evidence" value="ECO:0007669"/>
    <property type="project" value="InterPro"/>
</dbReference>
<dbReference type="AlphaFoldDB" id="A0A841T2Y5"/>
<gene>
    <name evidence="1" type="ORF">H4Q31_01230</name>
</gene>
<protein>
    <submittedName>
        <fullName evidence="1">Uncharacterized protein</fullName>
    </submittedName>
</protein>
<dbReference type="EMBL" id="JACJVN010000007">
    <property type="protein sequence ID" value="MBB6675943.1"/>
    <property type="molecule type" value="Genomic_DNA"/>
</dbReference>